<reference evidence="1 2" key="1">
    <citation type="submission" date="2024-01" db="EMBL/GenBank/DDBJ databases">
        <title>The genomes of 5 underutilized Papilionoideae crops provide insights into root nodulation and disease resistanc.</title>
        <authorList>
            <person name="Jiang F."/>
        </authorList>
    </citation>
    <scope>NUCLEOTIDE SEQUENCE [LARGE SCALE GENOMIC DNA]</scope>
    <source>
        <strain evidence="1">DUOXIRENSHENG_FW03</strain>
        <tissue evidence="1">Leaves</tissue>
    </source>
</reference>
<evidence type="ECO:0000313" key="2">
    <source>
        <dbReference type="Proteomes" id="UP001386955"/>
    </source>
</evidence>
<evidence type="ECO:0000313" key="1">
    <source>
        <dbReference type="EMBL" id="KAK7385988.1"/>
    </source>
</evidence>
<organism evidence="1 2">
    <name type="scientific">Psophocarpus tetragonolobus</name>
    <name type="common">Winged bean</name>
    <name type="synonym">Dolichos tetragonolobus</name>
    <dbReference type="NCBI Taxonomy" id="3891"/>
    <lineage>
        <taxon>Eukaryota</taxon>
        <taxon>Viridiplantae</taxon>
        <taxon>Streptophyta</taxon>
        <taxon>Embryophyta</taxon>
        <taxon>Tracheophyta</taxon>
        <taxon>Spermatophyta</taxon>
        <taxon>Magnoliopsida</taxon>
        <taxon>eudicotyledons</taxon>
        <taxon>Gunneridae</taxon>
        <taxon>Pentapetalae</taxon>
        <taxon>rosids</taxon>
        <taxon>fabids</taxon>
        <taxon>Fabales</taxon>
        <taxon>Fabaceae</taxon>
        <taxon>Papilionoideae</taxon>
        <taxon>50 kb inversion clade</taxon>
        <taxon>NPAAA clade</taxon>
        <taxon>indigoferoid/millettioid clade</taxon>
        <taxon>Phaseoleae</taxon>
        <taxon>Psophocarpus</taxon>
    </lineage>
</organism>
<proteinExistence type="predicted"/>
<name>A0AAN9RYW6_PSOTE</name>
<comment type="caution">
    <text evidence="1">The sequence shown here is derived from an EMBL/GenBank/DDBJ whole genome shotgun (WGS) entry which is preliminary data.</text>
</comment>
<keyword evidence="2" id="KW-1185">Reference proteome</keyword>
<sequence length="141" mass="15387">MQFGSCNTVVFFKMRVAGVLHTFQFETKQGEDICVALQTHINDVMLSRHSKARSAVAAATAAGGSLNGDISNNSKPPNPELYDKCVQELSKLMEESQKTADQAAIIDKRNMESRMAKLNNVVIENTAKKDIANAGNTQDNL</sequence>
<protein>
    <submittedName>
        <fullName evidence="1">Uncharacterized protein</fullName>
    </submittedName>
</protein>
<dbReference type="Proteomes" id="UP001386955">
    <property type="component" value="Unassembled WGS sequence"/>
</dbReference>
<dbReference type="EMBL" id="JAYMYS010000008">
    <property type="protein sequence ID" value="KAK7385988.1"/>
    <property type="molecule type" value="Genomic_DNA"/>
</dbReference>
<dbReference type="AlphaFoldDB" id="A0AAN9RYW6"/>
<accession>A0AAN9RYW6</accession>
<gene>
    <name evidence="1" type="ORF">VNO78_32005</name>
</gene>